<evidence type="ECO:0000313" key="2">
    <source>
        <dbReference type="Proteomes" id="UP000219329"/>
    </source>
</evidence>
<name>A0A2A5WFP2_9GAMM</name>
<comment type="caution">
    <text evidence="1">The sequence shown here is derived from an EMBL/GenBank/DDBJ whole genome shotgun (WGS) entry which is preliminary data.</text>
</comment>
<proteinExistence type="predicted"/>
<evidence type="ECO:0000313" key="1">
    <source>
        <dbReference type="EMBL" id="PDH35242.1"/>
    </source>
</evidence>
<sequence>MTVITCNCGETEAHFSSTKPLFRLICCCNDCNTILHWAAWKQNRPFYPAFQGIDKIYMENSLKIVKGEQNLRWIKITEDSVCLRGLAVCCYSSLFVENLSILGPNIACIDVDFCQVNGAEPCEITAQIFEKDVPSNREAAICQSFEGPRFMEGPEESQIWPSVIPTIIEAQSKEINTPEGFVSLRNIIEKSVNAYGWINLEGYNDNGALPIVLAEREAQQ</sequence>
<gene>
    <name evidence="1" type="ORF">CNF02_00525</name>
</gene>
<dbReference type="EMBL" id="NTJZ01000001">
    <property type="protein sequence ID" value="PDH35242.1"/>
    <property type="molecule type" value="Genomic_DNA"/>
</dbReference>
<protein>
    <recommendedName>
        <fullName evidence="3">CENP-V/GFA domain-containing protein</fullName>
    </recommendedName>
</protein>
<evidence type="ECO:0008006" key="3">
    <source>
        <dbReference type="Google" id="ProtNLM"/>
    </source>
</evidence>
<dbReference type="Proteomes" id="UP000219329">
    <property type="component" value="Unassembled WGS sequence"/>
</dbReference>
<accession>A0A2A5WFP2</accession>
<organism evidence="1 2">
    <name type="scientific">OM182 bacterium MED-G28</name>
    <dbReference type="NCBI Taxonomy" id="1986256"/>
    <lineage>
        <taxon>Bacteria</taxon>
        <taxon>Pseudomonadati</taxon>
        <taxon>Pseudomonadota</taxon>
        <taxon>Gammaproteobacteria</taxon>
        <taxon>OMG group</taxon>
        <taxon>OM182 clade</taxon>
    </lineage>
</organism>
<reference evidence="1 2" key="1">
    <citation type="submission" date="2017-08" db="EMBL/GenBank/DDBJ databases">
        <title>Fine stratification of microbial communities through a metagenomic profile of the photic zone.</title>
        <authorList>
            <person name="Haro-Moreno J.M."/>
            <person name="Lopez-Perez M."/>
            <person name="De La Torre J."/>
            <person name="Picazo A."/>
            <person name="Camacho A."/>
            <person name="Rodriguez-Valera F."/>
        </authorList>
    </citation>
    <scope>NUCLEOTIDE SEQUENCE [LARGE SCALE GENOMIC DNA]</scope>
    <source>
        <strain evidence="1">MED-G28</strain>
    </source>
</reference>
<dbReference type="AlphaFoldDB" id="A0A2A5WFP2"/>